<dbReference type="PANTHER" id="PTHR39430:SF1">
    <property type="entry name" value="PROTEASE"/>
    <property type="match status" value="1"/>
</dbReference>
<feature type="transmembrane region" description="Helical" evidence="1">
    <location>
        <begin position="25"/>
        <end position="46"/>
    </location>
</feature>
<keyword evidence="1" id="KW-0472">Membrane</keyword>
<comment type="caution">
    <text evidence="2">The sequence shown here is derived from an EMBL/GenBank/DDBJ whole genome shotgun (WGS) entry which is preliminary data.</text>
</comment>
<keyword evidence="1" id="KW-0812">Transmembrane</keyword>
<proteinExistence type="predicted"/>
<sequence>MKRQKNQAKKEEKKAAKSQEKPQSALLMLGIRLVACLLVCGFGLIAGASDSFHSEVERKTSIFLRLPIFFVTQGLLNDLFLGLGLQLARRICGDPGDLPWDPLKEEVIHHDSRITWPAIELPKELQPYKSRVGQPFFLNHVTGRQRCKDACMRCGMGVGALLGVWFMCVSIWAKNRSSLGFTLDMPFFSEASMGFAVGVFIVAFMFAIELLNGWVIFIQFFEVFDQSENFWICIFWDVVFHLPLNTEGTSCARLVAVARCGLLPAFSDARICDGHGAGVCCLRCDALAIARWHEALEHAELVCGWPCWRSQCALDERSPRLRLGLAFRLEHFHGQCLWAQHQRHPNLRTAHGQLCDLSACVFGIGLWVAELHVLQSMTATLQPGGCRHAFSFNTMPPEATFISVVPHPQKENYHGGVFGPEGGVISPAAYLLGRLVLIYGFPDTSVTGPQLLAL</sequence>
<feature type="transmembrane region" description="Helical" evidence="1">
    <location>
        <begin position="66"/>
        <end position="85"/>
    </location>
</feature>
<accession>A0ABP0S2U6</accession>
<reference evidence="2 3" key="1">
    <citation type="submission" date="2024-02" db="EMBL/GenBank/DDBJ databases">
        <authorList>
            <person name="Chen Y."/>
            <person name="Shah S."/>
            <person name="Dougan E. K."/>
            <person name="Thang M."/>
            <person name="Chan C."/>
        </authorList>
    </citation>
    <scope>NUCLEOTIDE SEQUENCE [LARGE SCALE GENOMIC DNA]</scope>
</reference>
<name>A0ABP0S2U6_9DINO</name>
<feature type="transmembrane region" description="Helical" evidence="1">
    <location>
        <begin position="154"/>
        <end position="173"/>
    </location>
</feature>
<dbReference type="PANTHER" id="PTHR39430">
    <property type="entry name" value="MEMBRANE-ASSOCIATED PROTEASE-RELATED"/>
    <property type="match status" value="1"/>
</dbReference>
<evidence type="ECO:0000313" key="2">
    <source>
        <dbReference type="EMBL" id="CAK9106637.1"/>
    </source>
</evidence>
<gene>
    <name evidence="2" type="ORF">CCMP2556_LOCUS49818</name>
</gene>
<dbReference type="Proteomes" id="UP001642484">
    <property type="component" value="Unassembled WGS sequence"/>
</dbReference>
<evidence type="ECO:0000313" key="3">
    <source>
        <dbReference type="Proteomes" id="UP001642484"/>
    </source>
</evidence>
<organism evidence="2 3">
    <name type="scientific">Durusdinium trenchii</name>
    <dbReference type="NCBI Taxonomy" id="1381693"/>
    <lineage>
        <taxon>Eukaryota</taxon>
        <taxon>Sar</taxon>
        <taxon>Alveolata</taxon>
        <taxon>Dinophyceae</taxon>
        <taxon>Suessiales</taxon>
        <taxon>Symbiodiniaceae</taxon>
        <taxon>Durusdinium</taxon>
    </lineage>
</organism>
<keyword evidence="1" id="KW-1133">Transmembrane helix</keyword>
<feature type="transmembrane region" description="Helical" evidence="1">
    <location>
        <begin position="193"/>
        <end position="217"/>
    </location>
</feature>
<protein>
    <submittedName>
        <fullName evidence="2">Uncharacterized protein</fullName>
    </submittedName>
</protein>
<evidence type="ECO:0000256" key="1">
    <source>
        <dbReference type="SAM" id="Phobius"/>
    </source>
</evidence>
<dbReference type="EMBL" id="CAXAMN010026916">
    <property type="protein sequence ID" value="CAK9106637.1"/>
    <property type="molecule type" value="Genomic_DNA"/>
</dbReference>
<keyword evidence="3" id="KW-1185">Reference proteome</keyword>